<evidence type="ECO:0000256" key="7">
    <source>
        <dbReference type="ARBA" id="ARBA00035112"/>
    </source>
</evidence>
<keyword evidence="9" id="KW-1185">Reference proteome</keyword>
<evidence type="ECO:0000313" key="9">
    <source>
        <dbReference type="Proteomes" id="UP000008065"/>
    </source>
</evidence>
<dbReference type="VEuPathDB" id="FungiDB:NEUTE1DRAFT_35704"/>
<evidence type="ECO:0000256" key="2">
    <source>
        <dbReference type="ARBA" id="ARBA00022692"/>
    </source>
</evidence>
<comment type="subcellular location">
    <subcellularLocation>
        <location evidence="1">Membrane</location>
        <topology evidence="1">Single-pass membrane protein</topology>
    </subcellularLocation>
</comment>
<dbReference type="GO" id="GO:0016020">
    <property type="term" value="C:membrane"/>
    <property type="evidence" value="ECO:0007669"/>
    <property type="project" value="UniProtKB-SubCell"/>
</dbReference>
<dbReference type="GO" id="GO:0043386">
    <property type="term" value="P:mycotoxin biosynthetic process"/>
    <property type="evidence" value="ECO:0007669"/>
    <property type="project" value="InterPro"/>
</dbReference>
<evidence type="ECO:0000256" key="3">
    <source>
        <dbReference type="ARBA" id="ARBA00022989"/>
    </source>
</evidence>
<dbReference type="Pfam" id="PF11807">
    <property type="entry name" value="UstYa"/>
    <property type="match status" value="1"/>
</dbReference>
<reference evidence="9" key="1">
    <citation type="journal article" date="2011" name="Genetics">
        <title>Massive changes in genome architecture accompany the transition to self-fertility in the filamentous fungus Neurospora tetrasperma.</title>
        <authorList>
            <person name="Ellison C.E."/>
            <person name="Stajich J.E."/>
            <person name="Jacobson D.J."/>
            <person name="Natvig D.O."/>
            <person name="Lapidus A."/>
            <person name="Foster B."/>
            <person name="Aerts A."/>
            <person name="Riley R."/>
            <person name="Lindquist E.A."/>
            <person name="Grigoriev I.V."/>
            <person name="Taylor J.W."/>
        </authorList>
    </citation>
    <scope>NUCLEOTIDE SEQUENCE [LARGE SCALE GENOMIC DNA]</scope>
    <source>
        <strain evidence="9">FGSC 2508 / P0657</strain>
    </source>
</reference>
<keyword evidence="2" id="KW-0812">Transmembrane</keyword>
<dbReference type="EMBL" id="GL891302">
    <property type="protein sequence ID" value="EGO61021.1"/>
    <property type="molecule type" value="Genomic_DNA"/>
</dbReference>
<evidence type="ECO:0000256" key="1">
    <source>
        <dbReference type="ARBA" id="ARBA00004167"/>
    </source>
</evidence>
<keyword evidence="6" id="KW-0325">Glycoprotein</keyword>
<evidence type="ECO:0000313" key="8">
    <source>
        <dbReference type="EMBL" id="EGO61021.1"/>
    </source>
</evidence>
<comment type="similarity">
    <text evidence="7">Belongs to the ustYa family.</text>
</comment>
<dbReference type="OrthoDB" id="3687641at2759"/>
<dbReference type="RefSeq" id="XP_009847117.1">
    <property type="nucleotide sequence ID" value="XM_009848815.1"/>
</dbReference>
<dbReference type="Proteomes" id="UP000008065">
    <property type="component" value="Unassembled WGS sequence"/>
</dbReference>
<gene>
    <name evidence="8" type="ORF">NEUTE1DRAFT_35704</name>
</gene>
<name>F8MB02_NEUT8</name>
<feature type="non-terminal residue" evidence="8">
    <location>
        <position position="1"/>
    </location>
</feature>
<sequence length="49" mass="5706">EHCIDNLRQTTMCKSNISTIPWIYIGRVHANFPSAKTTHICRDFDKLTK</sequence>
<evidence type="ECO:0000256" key="6">
    <source>
        <dbReference type="ARBA" id="ARBA00023180"/>
    </source>
</evidence>
<proteinExistence type="inferred from homology"/>
<protein>
    <submittedName>
        <fullName evidence="8">Uncharacterized protein</fullName>
    </submittedName>
</protein>
<evidence type="ECO:0000256" key="4">
    <source>
        <dbReference type="ARBA" id="ARBA00023026"/>
    </source>
</evidence>
<keyword evidence="5" id="KW-0472">Membrane</keyword>
<keyword evidence="3" id="KW-1133">Transmembrane helix</keyword>
<dbReference type="InterPro" id="IPR021765">
    <property type="entry name" value="UstYa-like"/>
</dbReference>
<dbReference type="AlphaFoldDB" id="F8MB02"/>
<organism evidence="8 9">
    <name type="scientific">Neurospora tetrasperma (strain FGSC 2508 / ATCC MYA-4615 / P0657)</name>
    <dbReference type="NCBI Taxonomy" id="510951"/>
    <lineage>
        <taxon>Eukaryota</taxon>
        <taxon>Fungi</taxon>
        <taxon>Dikarya</taxon>
        <taxon>Ascomycota</taxon>
        <taxon>Pezizomycotina</taxon>
        <taxon>Sordariomycetes</taxon>
        <taxon>Sordariomycetidae</taxon>
        <taxon>Sordariales</taxon>
        <taxon>Sordariaceae</taxon>
        <taxon>Neurospora</taxon>
    </lineage>
</organism>
<keyword evidence="4" id="KW-0843">Virulence</keyword>
<dbReference type="KEGG" id="nte:NEUTE1DRAFT35704"/>
<dbReference type="HOGENOM" id="CLU_196411_0_0_1"/>
<evidence type="ECO:0000256" key="5">
    <source>
        <dbReference type="ARBA" id="ARBA00023136"/>
    </source>
</evidence>
<dbReference type="GeneID" id="20827528"/>
<accession>F8MB02</accession>